<dbReference type="Pfam" id="PF20043">
    <property type="entry name" value="DUF6445"/>
    <property type="match status" value="1"/>
</dbReference>
<dbReference type="Proteomes" id="UP001595477">
    <property type="component" value="Unassembled WGS sequence"/>
</dbReference>
<comment type="caution">
    <text evidence="1">The sequence shown here is derived from an EMBL/GenBank/DDBJ whole genome shotgun (WGS) entry which is preliminary data.</text>
</comment>
<proteinExistence type="predicted"/>
<organism evidence="1 2">
    <name type="scientific">Alteromonas oceani</name>
    <dbReference type="NCBI Taxonomy" id="2071609"/>
    <lineage>
        <taxon>Bacteria</taxon>
        <taxon>Pseudomonadati</taxon>
        <taxon>Pseudomonadota</taxon>
        <taxon>Gammaproteobacteria</taxon>
        <taxon>Alteromonadales</taxon>
        <taxon>Alteromonadaceae</taxon>
        <taxon>Alteromonas/Salinimonas group</taxon>
        <taxon>Alteromonas</taxon>
    </lineage>
</organism>
<reference evidence="2" key="1">
    <citation type="journal article" date="2019" name="Int. J. Syst. Evol. Microbiol.">
        <title>The Global Catalogue of Microorganisms (GCM) 10K type strain sequencing project: providing services to taxonomists for standard genome sequencing and annotation.</title>
        <authorList>
            <consortium name="The Broad Institute Genomics Platform"/>
            <consortium name="The Broad Institute Genome Sequencing Center for Infectious Disease"/>
            <person name="Wu L."/>
            <person name="Ma J."/>
        </authorList>
    </citation>
    <scope>NUCLEOTIDE SEQUENCE [LARGE SCALE GENOMIC DNA]</scope>
    <source>
        <strain evidence="2">KCTC 52449</strain>
    </source>
</reference>
<evidence type="ECO:0000313" key="1">
    <source>
        <dbReference type="EMBL" id="MFC3201704.1"/>
    </source>
</evidence>
<dbReference type="RefSeq" id="WP_164464547.1">
    <property type="nucleotide sequence ID" value="NZ_JBHRSX010000016.1"/>
</dbReference>
<gene>
    <name evidence="1" type="ORF">ACFOEW_07735</name>
</gene>
<name>A0ABV7JY80_9ALTE</name>
<evidence type="ECO:0000313" key="2">
    <source>
        <dbReference type="Proteomes" id="UP001595477"/>
    </source>
</evidence>
<protein>
    <submittedName>
        <fullName evidence="1">DUF6445 family protein</fullName>
    </submittedName>
</protein>
<dbReference type="InterPro" id="IPR045617">
    <property type="entry name" value="DUF6445"/>
</dbReference>
<sequence>MTNVRMLPVPGSSYQVLVIDDFMPAPQKLIDYAVARQQPPSESPVYPGLRAPVPPGYLKYAIAAINRVFQREKVTARVSDGEAYFAMVTRTAKELTLEQSIPHCDRPLLNEFAIVHYLCSPAFGGTSFYRYKPTAQVAITRPGLHAYQQNLAQHLQTYPAERGYINGDTPLFERVLQVPCEFNRAVIYPCALLHSGDISKQFKTDLNPYTARFTVTAFLR</sequence>
<dbReference type="EMBL" id="JBHRSX010000016">
    <property type="protein sequence ID" value="MFC3201704.1"/>
    <property type="molecule type" value="Genomic_DNA"/>
</dbReference>
<keyword evidence="2" id="KW-1185">Reference proteome</keyword>
<accession>A0ABV7JY80</accession>